<gene>
    <name evidence="1" type="ORF">PQBR57_0401</name>
</gene>
<dbReference type="Pfam" id="PF14081">
    <property type="entry name" value="DUF4262"/>
    <property type="match status" value="1"/>
</dbReference>
<dbReference type="EMBL" id="LN713926">
    <property type="protein sequence ID" value="CEK42354.1"/>
    <property type="molecule type" value="Genomic_DNA"/>
</dbReference>
<sequence length="179" mass="19836">MMATPRSKAQIQQLLDDSQPYRDDLDFIQETLDARNVFIGQINSDQHGHTEASFCVTVGMYQHQLPELVMCGVPVPLVKGIVSELCEGHDFDREFLAGGRHKSIHGLTVMALPIELPESHDVLTICHDVYTLRGLSQVSAVQLVFADESGAFPWSREYSEQERKFQPVLGLSGVAGLAN</sequence>
<accession>A0A0G4E5A5</accession>
<dbReference type="InterPro" id="IPR025358">
    <property type="entry name" value="DUF4262"/>
</dbReference>
<dbReference type="AlphaFoldDB" id="A0A0G4E5A5"/>
<name>A0A0G4E5A5_PSEFS</name>
<keyword evidence="1" id="KW-0614">Plasmid</keyword>
<geneLocation type="plasmid" evidence="1">
    <name>pQBR57</name>
</geneLocation>
<protein>
    <recommendedName>
        <fullName evidence="2">DUF4262 domain-containing protein</fullName>
    </recommendedName>
</protein>
<reference evidence="1" key="2">
    <citation type="submission" date="2015-06" db="EMBL/GenBank/DDBJ databases">
        <title>Environmentally co-occuring mercury resistance plasmids are genetically and phenotypically diverse and confer variable context-dependent fitness effects.</title>
        <authorList>
            <person name="Hall J.P.J."/>
            <person name="Harrison E."/>
            <person name="Lilley A.K."/>
            <person name="Paterson S."/>
            <person name="Spiers A.J."/>
            <person name="Brockhurst M.A."/>
        </authorList>
    </citation>
    <scope>NUCLEOTIDE SEQUENCE [LARGE SCALE GENOMIC DNA]</scope>
    <source>
        <strain evidence="1">SBW25</strain>
        <plasmid evidence="1">pQBR57</plasmid>
    </source>
</reference>
<evidence type="ECO:0008006" key="2">
    <source>
        <dbReference type="Google" id="ProtNLM"/>
    </source>
</evidence>
<proteinExistence type="predicted"/>
<evidence type="ECO:0000313" key="1">
    <source>
        <dbReference type="EMBL" id="CEK42354.1"/>
    </source>
</evidence>
<organism evidence="1">
    <name type="scientific">Pseudomonas fluorescens (strain SBW25)</name>
    <dbReference type="NCBI Taxonomy" id="216595"/>
    <lineage>
        <taxon>Bacteria</taxon>
        <taxon>Pseudomonadati</taxon>
        <taxon>Pseudomonadota</taxon>
        <taxon>Gammaproteobacteria</taxon>
        <taxon>Pseudomonadales</taxon>
        <taxon>Pseudomonadaceae</taxon>
        <taxon>Pseudomonas</taxon>
    </lineage>
</organism>
<reference evidence="1" key="1">
    <citation type="submission" date="2014-12" db="EMBL/GenBank/DDBJ databases">
        <authorList>
            <person name="Hall J."/>
        </authorList>
    </citation>
    <scope>NUCLEOTIDE SEQUENCE [LARGE SCALE GENOMIC DNA]</scope>
    <source>
        <strain evidence="1">SBW25</strain>
        <plasmid evidence="1">pQBR57</plasmid>
    </source>
</reference>